<evidence type="ECO:0000313" key="3">
    <source>
        <dbReference type="Proteomes" id="UP000001817"/>
    </source>
</evidence>
<dbReference type="EMBL" id="CP000271">
    <property type="protein sequence ID" value="ABE35782.1"/>
    <property type="molecule type" value="Genomic_DNA"/>
</dbReference>
<dbReference type="STRING" id="266265.Bxe_B0157"/>
<feature type="region of interest" description="Disordered" evidence="1">
    <location>
        <begin position="1"/>
        <end position="34"/>
    </location>
</feature>
<name>Q13JF7_PARXL</name>
<dbReference type="OrthoDB" id="5666689at2"/>
<feature type="compositionally biased region" description="Gly residues" evidence="1">
    <location>
        <begin position="1"/>
        <end position="10"/>
    </location>
</feature>
<feature type="region of interest" description="Disordered" evidence="1">
    <location>
        <begin position="1986"/>
        <end position="2076"/>
    </location>
</feature>
<dbReference type="eggNOG" id="COG3210">
    <property type="taxonomic scope" value="Bacteria"/>
</dbReference>
<feature type="compositionally biased region" description="Low complexity" evidence="1">
    <location>
        <begin position="1997"/>
        <end position="2016"/>
    </location>
</feature>
<reference evidence="2 3" key="1">
    <citation type="journal article" date="2006" name="Proc. Natl. Acad. Sci. U.S.A.">
        <title>Burkholderia xenovorans LB400 harbors a multi-replicon, 9.73-Mbp genome shaped for versatility.</title>
        <authorList>
            <person name="Chain P.S."/>
            <person name="Denef V.J."/>
            <person name="Konstantinidis K.T."/>
            <person name="Vergez L.M."/>
            <person name="Agullo L."/>
            <person name="Reyes V.L."/>
            <person name="Hauser L."/>
            <person name="Cordova M."/>
            <person name="Gomez L."/>
            <person name="Gonzalez M."/>
            <person name="Land M."/>
            <person name="Lao V."/>
            <person name="Larimer F."/>
            <person name="LiPuma J.J."/>
            <person name="Mahenthiralingam E."/>
            <person name="Malfatti S.A."/>
            <person name="Marx C.J."/>
            <person name="Parnell J.J."/>
            <person name="Ramette A."/>
            <person name="Richardson P."/>
            <person name="Seeger M."/>
            <person name="Smith D."/>
            <person name="Spilker T."/>
            <person name="Sul W.J."/>
            <person name="Tsoi T.V."/>
            <person name="Ulrich L.E."/>
            <person name="Zhulin I.B."/>
            <person name="Tiedje J.M."/>
        </authorList>
    </citation>
    <scope>NUCLEOTIDE SEQUENCE [LARGE SCALE GENOMIC DNA]</scope>
    <source>
        <strain evidence="2 3">LB400</strain>
    </source>
</reference>
<accession>Q13JF7</accession>
<dbReference type="KEGG" id="bxb:DR64_5506"/>
<keyword evidence="3" id="KW-1185">Reference proteome</keyword>
<organism evidence="2 3">
    <name type="scientific">Paraburkholderia xenovorans (strain LB400)</name>
    <dbReference type="NCBI Taxonomy" id="266265"/>
    <lineage>
        <taxon>Bacteria</taxon>
        <taxon>Pseudomonadati</taxon>
        <taxon>Pseudomonadota</taxon>
        <taxon>Betaproteobacteria</taxon>
        <taxon>Burkholderiales</taxon>
        <taxon>Burkholderiaceae</taxon>
        <taxon>Paraburkholderia</taxon>
    </lineage>
</organism>
<dbReference type="InterPro" id="IPR010069">
    <property type="entry name" value="CdiA_FHA1_rpt"/>
</dbReference>
<sequence>MTATGGGNHAGPGWPNPPLSRSEDSNGAVGLQAKGLDGTGDVSVQGALTSGAATSLLAARDATVSGSVTSGDAVTLTAGRNLTLGSSLNANSDTALTATTGNLGVAGAITTVGNLTASAGGTLGLLGGALVNGDTTLTSTGTSTLTGDFYGLGLATINAGGSILGGGSLTFGKDIAITAGAGVTLGGIQGAGQLTATSGGDMSLGATTVVGNVTATSTGGSVAFNGALESGGNVQIQAAKNATVSGGISSMGTVNVKGTNGNVNVAGVSSNGDTTMSAGQTLTLSGTSTVAGEFALSGGNVTLSGTQEGSKNVTVSAQGTLDASQASLVSSQNMQLTGTNVTVGTAIVGGNLTAQASNQLSLVAGNVDVVGAASLISQNGLTNASNVLSGGDLLVSAPALTNTATGSLASTATTTIDATNFSNAGIVNGTTTNITVAGALTNVGGALMGLNALNINTGSLNNQNGLIFAGDPNVNNGPTTGNLSLTINGGNGSLNNAGGQLLAQDNLGLSAVNMALDPSQGTISQGGQLSITAGSISVGGTWNYGGAGVTLDGLNGITNSGTITGTTPLTMSTGGTFTNYGQVSGSDVTFNGTLYNVANAVLGASDALTINGNVTNRGTVQAGNALTVTGGTYDNQGAATQSQGNIAFNLSGTLLNTGGSIVAGNNISINAASVVNDQAAPSGATTTTTSIVDSAFLWTINIGTETNTEEGRGGVGGDGVAIVSTFDLTLGDLLAPTGLATNQKPTGGNCTNSGFCAFTTSQPVAGSGSVTFNEYSVQVGTDDDGGAVMQDLWFVGTAPDPHALASRTFTLPEVEQTTVSETPGTSGVISAGGSISLTAGSLSNQGGQIAAQGNVSLNVQSLSNGSVASNITNPATLSVNEAELSAFLSQLQSIGVVSVQGSYDGGQYANYVPWTTFSLNAGLAQTLSGTTTTSMPTGMVAAGTNLTIDGGNLVNAGLLYAGNNVVIGAQSLQNQGGNSQNFSTQVGCASGVPDADCGTYNGHTGGGPTTTTFSYSQSDATIYAGNDLVIAAGQINNTYGNLLAGHDIVIGGVGTTATSTTPAQSLNNTSGNIVAGNDINLNVSGAITNNLPPSVPVYQNFGSVQQYSGCMTAGGYKESYCGAYVDQQSGSSSVISAGNNLQINAGSLTNIGSLISAGTSATINVAGPVVNEAQTLNAYWHSEWVQETGDFSSDIRHNTWACGSVAECTALYGTAYTSVGGTIDPPTPVGNVAATIEAPNLSISSGGEIQNVGNVLGTSVSLTGQHLINGITTANTYTPLVSAPSQVISLSPLNMPGLNISVPGSIGTGQLPTPVAGQASYLEQTLDSQNSLIGPQQLLDALPASLQPSSTLFYYNPQEQALVLQQAALQQTGESSFVNTVPAASANGMSATNQQTAALYGNAVAYAEQNNIQLGTALTQTQINALTAPMLWYVEQTVPDPDCQAANMSLCPTVTALMPQVYLPANSTALSAGGNIQGQNVTLDFNQGGDGSILNTGSITASGTLTVNTDTLTNQANQVNVGQIWQYIDNTGYEDTTGTAVQPGGFMSAANMSLNVQTLNQIGGALQEINSDGTVSAAGTQQLLAQLQQQLGGNFTQTAESNSLNTSFTAEGGFGAMQVFALVAAVVASIVTFGAASAAIGTVGGATEAASDAAIGAAAEGSGAMATAAAEAGGTLMAATAGASAGLANVVLSTAIAGMVGSMTSQVIGTGSVNWEQVGESGLVSALTAGLTDGITFNGTNGVGFTTGATTAADPSLASFAGVQNLGSSIVPQAGQSIASNLPGEALALGADATIQAGVQSAIEGGSFLNALKNDAVSDVAAVGAYAIGNAQPDLNEAEYLAAHAALGCAASAAEGTGCAGGAIGGAASAAFSSDLIQTMDPSGAPLTTGQQAALAGFATLLGGGLAGLAGQNVSGGATAAQNEALNNDAGSASHTAYAAQNGGLGNATLAIAYSLMPWLPGNPATQVIGSTASSTLQGLLSKIQANFGGQTPPSDPSNQLSGGSNGNPPNTGASPVTTAGTEICTPEGCVMTPPTVAPGSPATPSNATLSSGNSGGGSGSASTGQGPAANTAAVTSEGAANSATLQGLKGQLQNENLANIAALDPRLAAAVSGSGTTNLNFSIGTGTVAEANALGQSWVGEGATLVSNQAACPGCLISADGTMIYRPPQPKSSQYATTGIQANFVRQTPSGTIISNGHLNVTP</sequence>
<dbReference type="KEGG" id="bxe:Bxe_B0157"/>
<proteinExistence type="predicted"/>
<protein>
    <submittedName>
        <fullName evidence="2">Adhesin HecA</fullName>
    </submittedName>
</protein>
<evidence type="ECO:0000313" key="2">
    <source>
        <dbReference type="EMBL" id="ABE35782.1"/>
    </source>
</evidence>
<dbReference type="Proteomes" id="UP000001817">
    <property type="component" value="Chromosome 2"/>
</dbReference>
<evidence type="ECO:0000256" key="1">
    <source>
        <dbReference type="SAM" id="MobiDB-lite"/>
    </source>
</evidence>
<gene>
    <name evidence="2" type="ORF">Bxe_B0157</name>
</gene>
<dbReference type="NCBIfam" id="TIGR01731">
    <property type="entry name" value="fil_hemag_20aa"/>
    <property type="match status" value="7"/>
</dbReference>